<sequence>MVSFLHTGGPPSRRNAHFLKQVVASLEDSSLKLLILSPKSKWSIDLVFNGWQHQLKEWNKWVHKKFPKYHLLRRKVGVHEAILCCNYEFLRNDDLIFRLAERWNQIIDLNYHPNSPLETQIIEVEIDQEKIAKGRYTLLGLTPREAIAMEIISTFCNKEEKLGIPKEQELKQMTTKRILNVQLHLSLFYKDLWLSFYKWWPLVFMNAIIITYLQLFLLHSLRPSYCIRGCPKIFYNIP</sequence>
<keyword evidence="2" id="KW-1185">Reference proteome</keyword>
<evidence type="ECO:0000313" key="2">
    <source>
        <dbReference type="Proteomes" id="UP001060085"/>
    </source>
</evidence>
<organism evidence="1 2">
    <name type="scientific">Catharanthus roseus</name>
    <name type="common">Madagascar periwinkle</name>
    <name type="synonym">Vinca rosea</name>
    <dbReference type="NCBI Taxonomy" id="4058"/>
    <lineage>
        <taxon>Eukaryota</taxon>
        <taxon>Viridiplantae</taxon>
        <taxon>Streptophyta</taxon>
        <taxon>Embryophyta</taxon>
        <taxon>Tracheophyta</taxon>
        <taxon>Spermatophyta</taxon>
        <taxon>Magnoliopsida</taxon>
        <taxon>eudicotyledons</taxon>
        <taxon>Gunneridae</taxon>
        <taxon>Pentapetalae</taxon>
        <taxon>asterids</taxon>
        <taxon>lamiids</taxon>
        <taxon>Gentianales</taxon>
        <taxon>Apocynaceae</taxon>
        <taxon>Rauvolfioideae</taxon>
        <taxon>Vinceae</taxon>
        <taxon>Catharanthinae</taxon>
        <taxon>Catharanthus</taxon>
    </lineage>
</organism>
<protein>
    <submittedName>
        <fullName evidence="1">Uncharacterized protein</fullName>
    </submittedName>
</protein>
<name>A0ACC0AN72_CATRO</name>
<reference evidence="2" key="1">
    <citation type="journal article" date="2023" name="Nat. Plants">
        <title>Single-cell RNA sequencing provides a high-resolution roadmap for understanding the multicellular compartmentation of specialized metabolism.</title>
        <authorList>
            <person name="Sun S."/>
            <person name="Shen X."/>
            <person name="Li Y."/>
            <person name="Li Y."/>
            <person name="Wang S."/>
            <person name="Li R."/>
            <person name="Zhang H."/>
            <person name="Shen G."/>
            <person name="Guo B."/>
            <person name="Wei J."/>
            <person name="Xu J."/>
            <person name="St-Pierre B."/>
            <person name="Chen S."/>
            <person name="Sun C."/>
        </authorList>
    </citation>
    <scope>NUCLEOTIDE SEQUENCE [LARGE SCALE GENOMIC DNA]</scope>
</reference>
<accession>A0ACC0AN72</accession>
<gene>
    <name evidence="1" type="ORF">M9H77_21658</name>
</gene>
<dbReference type="EMBL" id="CM044705">
    <property type="protein sequence ID" value="KAI5662335.1"/>
    <property type="molecule type" value="Genomic_DNA"/>
</dbReference>
<evidence type="ECO:0000313" key="1">
    <source>
        <dbReference type="EMBL" id="KAI5662335.1"/>
    </source>
</evidence>
<dbReference type="Proteomes" id="UP001060085">
    <property type="component" value="Linkage Group LG05"/>
</dbReference>
<comment type="caution">
    <text evidence="1">The sequence shown here is derived from an EMBL/GenBank/DDBJ whole genome shotgun (WGS) entry which is preliminary data.</text>
</comment>
<proteinExistence type="predicted"/>